<comment type="caution">
    <text evidence="5">The sequence shown here is derived from an EMBL/GenBank/DDBJ whole genome shotgun (WGS) entry which is preliminary data.</text>
</comment>
<dbReference type="EMBL" id="VSSQ01060389">
    <property type="protein sequence ID" value="MPN13832.1"/>
    <property type="molecule type" value="Genomic_DNA"/>
</dbReference>
<proteinExistence type="predicted"/>
<sequence length="108" mass="12205">MDSKRELTARQRQLARFAKALGHPVRVAIIEMMLDQKCCFHGDMSEVIPVAKSTLSQHLKELKEAGIIQGTIHLPNVKYCVNKDNWKLLQALFGELFNEEPAANNCDV</sequence>
<name>A0A645FJV9_9ZZZZ</name>
<dbReference type="InterPro" id="IPR036388">
    <property type="entry name" value="WH-like_DNA-bd_sf"/>
</dbReference>
<dbReference type="PROSITE" id="PS50987">
    <property type="entry name" value="HTH_ARSR_2"/>
    <property type="match status" value="1"/>
</dbReference>
<dbReference type="GO" id="GO:0003677">
    <property type="term" value="F:DNA binding"/>
    <property type="evidence" value="ECO:0007669"/>
    <property type="project" value="UniProtKB-KW"/>
</dbReference>
<evidence type="ECO:0000256" key="1">
    <source>
        <dbReference type="ARBA" id="ARBA00023015"/>
    </source>
</evidence>
<dbReference type="InterPro" id="IPR036390">
    <property type="entry name" value="WH_DNA-bd_sf"/>
</dbReference>
<dbReference type="InterPro" id="IPR051081">
    <property type="entry name" value="HTH_MetalResp_TranReg"/>
</dbReference>
<accession>A0A645FJV9</accession>
<gene>
    <name evidence="5" type="ORF">SDC9_161158</name>
</gene>
<dbReference type="InterPro" id="IPR001845">
    <property type="entry name" value="HTH_ArsR_DNA-bd_dom"/>
</dbReference>
<evidence type="ECO:0000259" key="4">
    <source>
        <dbReference type="PROSITE" id="PS50987"/>
    </source>
</evidence>
<keyword evidence="2" id="KW-0238">DNA-binding</keyword>
<dbReference type="InterPro" id="IPR011991">
    <property type="entry name" value="ArsR-like_HTH"/>
</dbReference>
<dbReference type="SUPFAM" id="SSF46785">
    <property type="entry name" value="Winged helix' DNA-binding domain"/>
    <property type="match status" value="1"/>
</dbReference>
<feature type="domain" description="HTH arsR-type" evidence="4">
    <location>
        <begin position="6"/>
        <end position="104"/>
    </location>
</feature>
<dbReference type="PRINTS" id="PR00778">
    <property type="entry name" value="HTHARSR"/>
</dbReference>
<dbReference type="PANTHER" id="PTHR33154:SF15">
    <property type="entry name" value="REGULATORY PROTEIN ARSR"/>
    <property type="match status" value="1"/>
</dbReference>
<dbReference type="Pfam" id="PF01022">
    <property type="entry name" value="HTH_5"/>
    <property type="match status" value="1"/>
</dbReference>
<evidence type="ECO:0000256" key="3">
    <source>
        <dbReference type="ARBA" id="ARBA00023163"/>
    </source>
</evidence>
<dbReference type="PANTHER" id="PTHR33154">
    <property type="entry name" value="TRANSCRIPTIONAL REGULATOR, ARSR FAMILY"/>
    <property type="match status" value="1"/>
</dbReference>
<dbReference type="SMART" id="SM00418">
    <property type="entry name" value="HTH_ARSR"/>
    <property type="match status" value="1"/>
</dbReference>
<dbReference type="CDD" id="cd00090">
    <property type="entry name" value="HTH_ARSR"/>
    <property type="match status" value="1"/>
</dbReference>
<reference evidence="5" key="1">
    <citation type="submission" date="2019-08" db="EMBL/GenBank/DDBJ databases">
        <authorList>
            <person name="Kucharzyk K."/>
            <person name="Murdoch R.W."/>
            <person name="Higgins S."/>
            <person name="Loffler F."/>
        </authorList>
    </citation>
    <scope>NUCLEOTIDE SEQUENCE</scope>
</reference>
<dbReference type="GO" id="GO:0003700">
    <property type="term" value="F:DNA-binding transcription factor activity"/>
    <property type="evidence" value="ECO:0007669"/>
    <property type="project" value="InterPro"/>
</dbReference>
<organism evidence="5">
    <name type="scientific">bioreactor metagenome</name>
    <dbReference type="NCBI Taxonomy" id="1076179"/>
    <lineage>
        <taxon>unclassified sequences</taxon>
        <taxon>metagenomes</taxon>
        <taxon>ecological metagenomes</taxon>
    </lineage>
</organism>
<evidence type="ECO:0000313" key="5">
    <source>
        <dbReference type="EMBL" id="MPN13832.1"/>
    </source>
</evidence>
<dbReference type="AlphaFoldDB" id="A0A645FJV9"/>
<keyword evidence="3" id="KW-0804">Transcription</keyword>
<protein>
    <recommendedName>
        <fullName evidence="4">HTH arsR-type domain-containing protein</fullName>
    </recommendedName>
</protein>
<dbReference type="Gene3D" id="1.10.10.10">
    <property type="entry name" value="Winged helix-like DNA-binding domain superfamily/Winged helix DNA-binding domain"/>
    <property type="match status" value="1"/>
</dbReference>
<evidence type="ECO:0000256" key="2">
    <source>
        <dbReference type="ARBA" id="ARBA00023125"/>
    </source>
</evidence>
<keyword evidence="1" id="KW-0805">Transcription regulation</keyword>